<feature type="transmembrane region" description="Helical" evidence="1">
    <location>
        <begin position="45"/>
        <end position="69"/>
    </location>
</feature>
<sequence length="248" mass="28347">MSLEPNTFEFNLFFILTIILLVAKFLIIVYIGVKIYSRKKETGKMTFGFMTSVFILFICLFISRLIYTMWDFLLTEFDPSRFYIMPNVIYWKIGALINAFGYAIVLFTIDKKIFDFKFKGIFADIVIIVGIVQIIYPTNSSQDFDVISTISLLSNVISIVFPTMFFYIGLKSPQSSGYRKLAFLIAIGVIIYAIGSNLVIEAFIIALESIFGTNTRITLYFLFLVFKITGLIILTNGVIAFVQKFSKM</sequence>
<proteinExistence type="predicted"/>
<keyword evidence="1" id="KW-0472">Membrane</keyword>
<feature type="transmembrane region" description="Helical" evidence="1">
    <location>
        <begin position="121"/>
        <end position="138"/>
    </location>
</feature>
<evidence type="ECO:0008006" key="3">
    <source>
        <dbReference type="Google" id="ProtNLM"/>
    </source>
</evidence>
<keyword evidence="1" id="KW-1133">Transmembrane helix</keyword>
<keyword evidence="1" id="KW-0812">Transmembrane</keyword>
<feature type="transmembrane region" description="Helical" evidence="1">
    <location>
        <begin position="219"/>
        <end position="242"/>
    </location>
</feature>
<feature type="transmembrane region" description="Helical" evidence="1">
    <location>
        <begin position="182"/>
        <end position="207"/>
    </location>
</feature>
<dbReference type="AlphaFoldDB" id="A0A0F9PVR6"/>
<evidence type="ECO:0000256" key="1">
    <source>
        <dbReference type="SAM" id="Phobius"/>
    </source>
</evidence>
<feature type="transmembrane region" description="Helical" evidence="1">
    <location>
        <begin position="89"/>
        <end position="109"/>
    </location>
</feature>
<feature type="transmembrane region" description="Helical" evidence="1">
    <location>
        <begin position="150"/>
        <end position="170"/>
    </location>
</feature>
<protein>
    <recommendedName>
        <fullName evidence="3">Histidine kinase N-terminal 7TM region domain-containing protein</fullName>
    </recommendedName>
</protein>
<feature type="transmembrane region" description="Helical" evidence="1">
    <location>
        <begin position="12"/>
        <end position="33"/>
    </location>
</feature>
<evidence type="ECO:0000313" key="2">
    <source>
        <dbReference type="EMBL" id="KKN34289.1"/>
    </source>
</evidence>
<gene>
    <name evidence="2" type="ORF">LCGC14_0795190</name>
</gene>
<name>A0A0F9PVR6_9ZZZZ</name>
<organism evidence="2">
    <name type="scientific">marine sediment metagenome</name>
    <dbReference type="NCBI Taxonomy" id="412755"/>
    <lineage>
        <taxon>unclassified sequences</taxon>
        <taxon>metagenomes</taxon>
        <taxon>ecological metagenomes</taxon>
    </lineage>
</organism>
<accession>A0A0F9PVR6</accession>
<comment type="caution">
    <text evidence="2">The sequence shown here is derived from an EMBL/GenBank/DDBJ whole genome shotgun (WGS) entry which is preliminary data.</text>
</comment>
<reference evidence="2" key="1">
    <citation type="journal article" date="2015" name="Nature">
        <title>Complex archaea that bridge the gap between prokaryotes and eukaryotes.</title>
        <authorList>
            <person name="Spang A."/>
            <person name="Saw J.H."/>
            <person name="Jorgensen S.L."/>
            <person name="Zaremba-Niedzwiedzka K."/>
            <person name="Martijn J."/>
            <person name="Lind A.E."/>
            <person name="van Eijk R."/>
            <person name="Schleper C."/>
            <person name="Guy L."/>
            <person name="Ettema T.J."/>
        </authorList>
    </citation>
    <scope>NUCLEOTIDE SEQUENCE</scope>
</reference>
<dbReference type="EMBL" id="LAZR01002115">
    <property type="protein sequence ID" value="KKN34289.1"/>
    <property type="molecule type" value="Genomic_DNA"/>
</dbReference>